<feature type="transmembrane region" description="Helical" evidence="1">
    <location>
        <begin position="107"/>
        <end position="126"/>
    </location>
</feature>
<feature type="domain" description="DUF2070" evidence="2">
    <location>
        <begin position="22"/>
        <end position="560"/>
    </location>
</feature>
<comment type="caution">
    <text evidence="4">The sequence shown here is derived from an EMBL/GenBank/DDBJ whole genome shotgun (WGS) entry which is preliminary data.</text>
</comment>
<dbReference type="EMBL" id="DRZI01000296">
    <property type="protein sequence ID" value="HHP82382.1"/>
    <property type="molecule type" value="Genomic_DNA"/>
</dbReference>
<feature type="transmembrane region" description="Helical" evidence="1">
    <location>
        <begin position="49"/>
        <end position="72"/>
    </location>
</feature>
<keyword evidence="1" id="KW-0812">Transmembrane</keyword>
<dbReference type="Pfam" id="PF09843">
    <property type="entry name" value="DUF2070"/>
    <property type="match status" value="1"/>
</dbReference>
<protein>
    <submittedName>
        <fullName evidence="4">DUF2070 family protein</fullName>
    </submittedName>
</protein>
<keyword evidence="1" id="KW-1133">Transmembrane helix</keyword>
<reference evidence="4" key="1">
    <citation type="journal article" date="2020" name="mSystems">
        <title>Genome- and Community-Level Interaction Insights into Carbon Utilization and Element Cycling Functions of Hydrothermarchaeota in Hydrothermal Sediment.</title>
        <authorList>
            <person name="Zhou Z."/>
            <person name="Liu Y."/>
            <person name="Xu W."/>
            <person name="Pan J."/>
            <person name="Luo Z.H."/>
            <person name="Li M."/>
        </authorList>
    </citation>
    <scope>NUCLEOTIDE SEQUENCE [LARGE SCALE GENOMIC DNA]</scope>
    <source>
        <strain evidence="4">SpSt-1</strain>
        <strain evidence="3">SpSt-1121</strain>
    </source>
</reference>
<sequence length="578" mass="65330">MEMFDSIALKYYRFLRIPSRISRYISFLYPLYILFIIFINISICIITGNIISIALFVIMIHIASFSLIPLVIKYLVPYMKRRQILNLMIFSTAPGILIEFIGAFFGIYGMLYVVLPLIGLLVLRGLTNSRKALVFMYIIPILIELLFVITVDRYSLIKLLIRVSMLTLTIIFSIYLNLVLNSYRKEFNVFELSSAWAKYTLTGIDDDLESQITKLGEERYVKIFSILFHRKNDTIALIVPGVHFGPFKTLGSTLLPQYIEEALNLKGVKTFILHGAGSHELDLVNKAEARKLSINIVDKIHHHINVNKVEAVYEPFRVYNGLHEAFVLQTNSLVLIALSTPIIGGDDIPYEVQGYAEMITPIYGFKDAVIVDCHNSEGLRELDSNKFNPIVVAAISIRKKMCNNFKTGYGEARVYGNVRGLCENKVKVLTMDCDGVKYSLIYLYGNNAKIGVRDSLRRIAMNNGIKDAEVITLDDHSCSGTVFDSPYYAVELNEDIMRTVKNAIKASINDLSDTTVSLVIYNTKANVAGSKIFELLELVKEIGGFVVKHLKLSLIIVHIIFLILVTLLNIFSIQINIL</sequence>
<name>A0A7C5US37_9CREN</name>
<feature type="transmembrane region" description="Helical" evidence="1">
    <location>
        <begin position="133"/>
        <end position="151"/>
    </location>
</feature>
<dbReference type="InterPro" id="IPR019204">
    <property type="entry name" value="DUF2070_membrane"/>
</dbReference>
<evidence type="ECO:0000259" key="2">
    <source>
        <dbReference type="Pfam" id="PF09843"/>
    </source>
</evidence>
<feature type="transmembrane region" description="Helical" evidence="1">
    <location>
        <begin position="21"/>
        <end position="43"/>
    </location>
</feature>
<feature type="transmembrane region" description="Helical" evidence="1">
    <location>
        <begin position="552"/>
        <end position="575"/>
    </location>
</feature>
<evidence type="ECO:0000256" key="1">
    <source>
        <dbReference type="SAM" id="Phobius"/>
    </source>
</evidence>
<keyword evidence="1" id="KW-0472">Membrane</keyword>
<dbReference type="EMBL" id="DRUB01000023">
    <property type="protein sequence ID" value="HHR95423.1"/>
    <property type="molecule type" value="Genomic_DNA"/>
</dbReference>
<accession>A0A7C5US37</accession>
<evidence type="ECO:0000313" key="3">
    <source>
        <dbReference type="EMBL" id="HHP82382.1"/>
    </source>
</evidence>
<evidence type="ECO:0000313" key="4">
    <source>
        <dbReference type="EMBL" id="HHR95423.1"/>
    </source>
</evidence>
<dbReference type="AlphaFoldDB" id="A0A7C5US37"/>
<proteinExistence type="predicted"/>
<gene>
    <name evidence="4" type="ORF">ENL47_00995</name>
    <name evidence="3" type="ORF">ENM84_06940</name>
</gene>
<organism evidence="4">
    <name type="scientific">Ignisphaera aggregans</name>
    <dbReference type="NCBI Taxonomy" id="334771"/>
    <lineage>
        <taxon>Archaea</taxon>
        <taxon>Thermoproteota</taxon>
        <taxon>Thermoprotei</taxon>
        <taxon>Desulfurococcales</taxon>
        <taxon>Desulfurococcaceae</taxon>
        <taxon>Ignisphaera</taxon>
    </lineage>
</organism>
<feature type="transmembrane region" description="Helical" evidence="1">
    <location>
        <begin position="157"/>
        <end position="180"/>
    </location>
</feature>